<dbReference type="InterPro" id="IPR041698">
    <property type="entry name" value="Methyltransf_25"/>
</dbReference>
<feature type="domain" description="Methyltransferase" evidence="1">
    <location>
        <begin position="54"/>
        <end position="150"/>
    </location>
</feature>
<dbReference type="AlphaFoldDB" id="A0A8S1IZ31"/>
<evidence type="ECO:0000313" key="3">
    <source>
        <dbReference type="Proteomes" id="UP000708148"/>
    </source>
</evidence>
<dbReference type="Proteomes" id="UP000708148">
    <property type="component" value="Unassembled WGS sequence"/>
</dbReference>
<dbReference type="Gene3D" id="3.40.50.150">
    <property type="entry name" value="Vaccinia Virus protein VP39"/>
    <property type="match status" value="1"/>
</dbReference>
<organism evidence="2 3">
    <name type="scientific">Ostreobium quekettii</name>
    <dbReference type="NCBI Taxonomy" id="121088"/>
    <lineage>
        <taxon>Eukaryota</taxon>
        <taxon>Viridiplantae</taxon>
        <taxon>Chlorophyta</taxon>
        <taxon>core chlorophytes</taxon>
        <taxon>Ulvophyceae</taxon>
        <taxon>TCBD clade</taxon>
        <taxon>Bryopsidales</taxon>
        <taxon>Ostreobineae</taxon>
        <taxon>Ostreobiaceae</taxon>
        <taxon>Ostreobium</taxon>
    </lineage>
</organism>
<proteinExistence type="predicted"/>
<evidence type="ECO:0000313" key="2">
    <source>
        <dbReference type="EMBL" id="CAD7699065.1"/>
    </source>
</evidence>
<evidence type="ECO:0000259" key="1">
    <source>
        <dbReference type="Pfam" id="PF13649"/>
    </source>
</evidence>
<reference evidence="2" key="1">
    <citation type="submission" date="2020-12" db="EMBL/GenBank/DDBJ databases">
        <authorList>
            <person name="Iha C."/>
        </authorList>
    </citation>
    <scope>NUCLEOTIDE SEQUENCE</scope>
</reference>
<dbReference type="Pfam" id="PF13649">
    <property type="entry name" value="Methyltransf_25"/>
    <property type="match status" value="1"/>
</dbReference>
<dbReference type="SUPFAM" id="SSF53335">
    <property type="entry name" value="S-adenosyl-L-methionine-dependent methyltransferases"/>
    <property type="match status" value="1"/>
</dbReference>
<dbReference type="EMBL" id="CAJHUC010000949">
    <property type="protein sequence ID" value="CAD7699065.1"/>
    <property type="molecule type" value="Genomic_DNA"/>
</dbReference>
<sequence length="235" mass="25373">MAAAARGDYKLTDYEDRAARYGSDVRLYLPGYGAMFDMAAALLSSRAPGDCNLLVVAAGGGEEFCAFGSRFPGWKMTGVDPSPAMLAVARQRVEEMGIGDRVETLCGTAGDLPEGKVFDAATCMFVMGMIQDDGSKLAFLREVAKRLKRGAPLLLADAVGDVGSEAFGRIMADVAAHGISGGMQEDEMDKFRSQVGRLPIVTEAREMELMEQAGFAVEYQYFRALIFSAWIAYKK</sequence>
<name>A0A8S1IZ31_9CHLO</name>
<accession>A0A8S1IZ31</accession>
<comment type="caution">
    <text evidence="2">The sequence shown here is derived from an EMBL/GenBank/DDBJ whole genome shotgun (WGS) entry which is preliminary data.</text>
</comment>
<protein>
    <recommendedName>
        <fullName evidence="1">Methyltransferase domain-containing protein</fullName>
    </recommendedName>
</protein>
<gene>
    <name evidence="2" type="ORF">OSTQU699_LOCUS4423</name>
</gene>
<keyword evidence="3" id="KW-1185">Reference proteome</keyword>
<dbReference type="InterPro" id="IPR029063">
    <property type="entry name" value="SAM-dependent_MTases_sf"/>
</dbReference>
<dbReference type="CDD" id="cd02440">
    <property type="entry name" value="AdoMet_MTases"/>
    <property type="match status" value="1"/>
</dbReference>